<dbReference type="NCBIfam" id="TIGR01351">
    <property type="entry name" value="adk"/>
    <property type="match status" value="1"/>
</dbReference>
<dbReference type="InterPro" id="IPR027417">
    <property type="entry name" value="P-loop_NTPase"/>
</dbReference>
<dbReference type="EMBL" id="HBHW01023973">
    <property type="protein sequence ID" value="CAE0050437.1"/>
    <property type="molecule type" value="Transcribed_RNA"/>
</dbReference>
<accession>A0A7S3EG65</accession>
<organism evidence="6">
    <name type="scientific">Rhodosorus marinus</name>
    <dbReference type="NCBI Taxonomy" id="101924"/>
    <lineage>
        <taxon>Eukaryota</taxon>
        <taxon>Rhodophyta</taxon>
        <taxon>Stylonematophyceae</taxon>
        <taxon>Stylonematales</taxon>
        <taxon>Stylonemataceae</taxon>
        <taxon>Rhodosorus</taxon>
    </lineage>
</organism>
<evidence type="ECO:0000259" key="5">
    <source>
        <dbReference type="Pfam" id="PF05191"/>
    </source>
</evidence>
<gene>
    <name evidence="6" type="ORF">RMAR00112_LOCUS18436</name>
</gene>
<reference evidence="6" key="1">
    <citation type="submission" date="2021-01" db="EMBL/GenBank/DDBJ databases">
        <authorList>
            <person name="Corre E."/>
            <person name="Pelletier E."/>
            <person name="Niang G."/>
            <person name="Scheremetjew M."/>
            <person name="Finn R."/>
            <person name="Kale V."/>
            <person name="Holt S."/>
            <person name="Cochrane G."/>
            <person name="Meng A."/>
            <person name="Brown T."/>
            <person name="Cohen L."/>
        </authorList>
    </citation>
    <scope>NUCLEOTIDE SEQUENCE</scope>
    <source>
        <strain evidence="6">CCMP 769</strain>
    </source>
</reference>
<proteinExistence type="inferred from homology"/>
<dbReference type="InterPro" id="IPR000850">
    <property type="entry name" value="Adenylat/UMP-CMP_kin"/>
</dbReference>
<dbReference type="PANTHER" id="PTHR23359">
    <property type="entry name" value="NUCLEOTIDE KINASE"/>
    <property type="match status" value="1"/>
</dbReference>
<dbReference type="InterPro" id="IPR007862">
    <property type="entry name" value="Adenylate_kinase_lid-dom"/>
</dbReference>
<keyword evidence="1 4" id="KW-0808">Transferase</keyword>
<comment type="similarity">
    <text evidence="4">Belongs to the adenylate kinase family.</text>
</comment>
<name>A0A7S3EG65_9RHOD</name>
<dbReference type="AlphaFoldDB" id="A0A7S3EG65"/>
<dbReference type="CDD" id="cd01428">
    <property type="entry name" value="ADK"/>
    <property type="match status" value="1"/>
</dbReference>
<dbReference type="GO" id="GO:0005524">
    <property type="term" value="F:ATP binding"/>
    <property type="evidence" value="ECO:0007669"/>
    <property type="project" value="InterPro"/>
</dbReference>
<evidence type="ECO:0000313" key="6">
    <source>
        <dbReference type="EMBL" id="CAE0050437.1"/>
    </source>
</evidence>
<dbReference type="InterPro" id="IPR006259">
    <property type="entry name" value="Adenyl_kin_sub"/>
</dbReference>
<evidence type="ECO:0000256" key="3">
    <source>
        <dbReference type="ARBA" id="ARBA00022777"/>
    </source>
</evidence>
<evidence type="ECO:0000256" key="2">
    <source>
        <dbReference type="ARBA" id="ARBA00022741"/>
    </source>
</evidence>
<dbReference type="Pfam" id="PF05191">
    <property type="entry name" value="ADK_lid"/>
    <property type="match status" value="1"/>
</dbReference>
<dbReference type="PRINTS" id="PR00094">
    <property type="entry name" value="ADENYLTKNASE"/>
</dbReference>
<dbReference type="SUPFAM" id="SSF52540">
    <property type="entry name" value="P-loop containing nucleoside triphosphate hydrolases"/>
    <property type="match status" value="1"/>
</dbReference>
<dbReference type="HAMAP" id="MF_00235">
    <property type="entry name" value="Adenylate_kinase_Adk"/>
    <property type="match status" value="1"/>
</dbReference>
<keyword evidence="2" id="KW-0547">Nucleotide-binding</keyword>
<sequence>MRWTSTLKNSSLELPRPLDLVILGSPGVGKGTYGALIGKWLELLHLSSGDLIRDEIASKSKLGLEVEPQINRGELLSDELVMQLVKSRLQKPDASNGTLFDGFPRRGSQVPMLDNVRSIKAAIMLSLREDVLFEKAINRRVCSNCKRNYNTAHIVEGSMRMPAILPAVDMICDSCGGTLEHRSDDQPETVKARLELAKALNKEVSDAYQQTHRLFEFQLTSGVADMWPKLKDYIKTSVITLRDKPHDP</sequence>
<evidence type="ECO:0000256" key="1">
    <source>
        <dbReference type="ARBA" id="ARBA00022679"/>
    </source>
</evidence>
<keyword evidence="3 4" id="KW-0418">Kinase</keyword>
<dbReference type="Pfam" id="PF00406">
    <property type="entry name" value="ADK"/>
    <property type="match status" value="1"/>
</dbReference>
<dbReference type="GO" id="GO:0004017">
    <property type="term" value="F:AMP kinase activity"/>
    <property type="evidence" value="ECO:0007669"/>
    <property type="project" value="InterPro"/>
</dbReference>
<protein>
    <recommendedName>
        <fullName evidence="5">Adenylate kinase active site lid domain-containing protein</fullName>
    </recommendedName>
</protein>
<feature type="domain" description="Adenylate kinase active site lid" evidence="5">
    <location>
        <begin position="139"/>
        <end position="184"/>
    </location>
</feature>
<evidence type="ECO:0000256" key="4">
    <source>
        <dbReference type="RuleBase" id="RU003330"/>
    </source>
</evidence>
<dbReference type="Gene3D" id="3.40.50.300">
    <property type="entry name" value="P-loop containing nucleotide triphosphate hydrolases"/>
    <property type="match status" value="1"/>
</dbReference>